<accession>A0A397SYK0</accession>
<protein>
    <recommendedName>
        <fullName evidence="3">CBM20 domain-containing protein</fullName>
    </recommendedName>
</protein>
<dbReference type="Proteomes" id="UP000265703">
    <property type="component" value="Unassembled WGS sequence"/>
</dbReference>
<gene>
    <name evidence="1" type="ORF">C1645_825615</name>
</gene>
<evidence type="ECO:0000313" key="2">
    <source>
        <dbReference type="Proteomes" id="UP000265703"/>
    </source>
</evidence>
<dbReference type="EMBL" id="QKYT01000241">
    <property type="protein sequence ID" value="RIA88897.1"/>
    <property type="molecule type" value="Genomic_DNA"/>
</dbReference>
<feature type="non-terminal residue" evidence="1">
    <location>
        <position position="872"/>
    </location>
</feature>
<comment type="caution">
    <text evidence="1">The sequence shown here is derived from an EMBL/GenBank/DDBJ whole genome shotgun (WGS) entry which is preliminary data.</text>
</comment>
<name>A0A397SYK0_9GLOM</name>
<dbReference type="AlphaFoldDB" id="A0A397SYK0"/>
<evidence type="ECO:0000313" key="1">
    <source>
        <dbReference type="EMBL" id="RIA88897.1"/>
    </source>
</evidence>
<proteinExistence type="predicted"/>
<keyword evidence="2" id="KW-1185">Reference proteome</keyword>
<dbReference type="OrthoDB" id="2400221at2759"/>
<sequence>MENFTFTFHVHLPEKLEKFEQPVVIGNVKELGLWEKPIVKLRQPFPQNPTYWRSEPVVISEEKLLIEGDELDDRILDTAKNDQFGIWKNNLGLDQKYQINPNMINDFAFVDYVFNSIKSSNDLKDKIMLYQHLLSHLERPTIRASNLDFICHHVEDILKAKRLFLCLLLGYYIQRQQRQQGNYEHYKLPSSFPSEHLLIAFEDYEQETLPSNIKGQMYTAIITLMQHNAFQMQFDWFIIFKISAEIDPYYTFIDHLKTLKYPNDFLLAMFIERVEDIRSYFEGIELETHVKISKWFIQLCHNRDSIFRLWNNGLLHNNAINKSIFRCFIDRIRENIFHEIEIHFKKFPEAYRDDAIDVFRDHVLFLLENPDREWTKENITAIKRLLHDDKLNWNREEFIQSLELISDSNTLELLQIFPELLDNWFRNDFTDTKEKKIPKICITWFRNLLTKFDTNASKSNGKSSNGNHFVFLVFIHLELLYSLLGNRKNIWQIFTTIAIEEVTKCSEAQIFAAIKLMTQIKQDDVKELFLDMIKEMLNTTVQQINDQLINKIYAICDCTQGKTLDIPNSMSEDILCHIITKLQNQPTVSDPSKYHLDILGASELWNIILRATGNVKKLHSNSFVQHVKMSINELGGLLRDKTIDMQFLQKLLEYSDKTLFQHFDAAVSEKKSIVDVIISQNEIAKLRKLCENYQIQLDVLFKFYTVFCSAVQVTDVNVYIQVMNQHVQSSSKVKLKQVMLSDYWAFHEKILDSAKRCYKFNKSKTFRNIFDACLQEDATATKVEYIAQNLVPIVFEKYNGICEQFKEWENIKCSDASLLWKNVTDINAEFDLMEDCKAYKSQMFVQTLDQLSKIPHWVERLEWLEKVIGLFE</sequence>
<organism evidence="1 2">
    <name type="scientific">Glomus cerebriforme</name>
    <dbReference type="NCBI Taxonomy" id="658196"/>
    <lineage>
        <taxon>Eukaryota</taxon>
        <taxon>Fungi</taxon>
        <taxon>Fungi incertae sedis</taxon>
        <taxon>Mucoromycota</taxon>
        <taxon>Glomeromycotina</taxon>
        <taxon>Glomeromycetes</taxon>
        <taxon>Glomerales</taxon>
        <taxon>Glomeraceae</taxon>
        <taxon>Glomus</taxon>
    </lineage>
</organism>
<reference evidence="1 2" key="1">
    <citation type="submission" date="2018-06" db="EMBL/GenBank/DDBJ databases">
        <title>Comparative genomics reveals the genomic features of Rhizophagus irregularis, R. cerebriforme, R. diaphanum and Gigaspora rosea, and their symbiotic lifestyle signature.</title>
        <authorList>
            <person name="Morin E."/>
            <person name="San Clemente H."/>
            <person name="Chen E.C.H."/>
            <person name="De La Providencia I."/>
            <person name="Hainaut M."/>
            <person name="Kuo A."/>
            <person name="Kohler A."/>
            <person name="Murat C."/>
            <person name="Tang N."/>
            <person name="Roy S."/>
            <person name="Loubradou J."/>
            <person name="Henrissat B."/>
            <person name="Grigoriev I.V."/>
            <person name="Corradi N."/>
            <person name="Roux C."/>
            <person name="Martin F.M."/>
        </authorList>
    </citation>
    <scope>NUCLEOTIDE SEQUENCE [LARGE SCALE GENOMIC DNA]</scope>
    <source>
        <strain evidence="1 2">DAOM 227022</strain>
    </source>
</reference>
<evidence type="ECO:0008006" key="3">
    <source>
        <dbReference type="Google" id="ProtNLM"/>
    </source>
</evidence>
<dbReference type="STRING" id="658196.A0A397SYK0"/>